<organism evidence="2 3">
    <name type="scientific">Paludibaculum fermentans</name>
    <dbReference type="NCBI Taxonomy" id="1473598"/>
    <lineage>
        <taxon>Bacteria</taxon>
        <taxon>Pseudomonadati</taxon>
        <taxon>Acidobacteriota</taxon>
        <taxon>Terriglobia</taxon>
        <taxon>Bryobacterales</taxon>
        <taxon>Bryobacteraceae</taxon>
        <taxon>Paludibaculum</taxon>
    </lineage>
</organism>
<protein>
    <submittedName>
        <fullName evidence="2">PadR family transcriptional regulator</fullName>
    </submittedName>
</protein>
<dbReference type="InterPro" id="IPR017799">
    <property type="entry name" value="Tscrpt_reg_PadR_acidobac-type"/>
</dbReference>
<feature type="domain" description="Transcription regulator PadR N-terminal" evidence="1">
    <location>
        <begin position="22"/>
        <end position="94"/>
    </location>
</feature>
<name>A0A7S7SIG7_PALFE</name>
<dbReference type="RefSeq" id="WP_194446595.1">
    <property type="nucleotide sequence ID" value="NZ_CP063849.1"/>
</dbReference>
<dbReference type="PANTHER" id="PTHR33169">
    <property type="entry name" value="PADR-FAMILY TRANSCRIPTIONAL REGULATOR"/>
    <property type="match status" value="1"/>
</dbReference>
<keyword evidence="3" id="KW-1185">Reference proteome</keyword>
<dbReference type="PANTHER" id="PTHR33169:SF14">
    <property type="entry name" value="TRANSCRIPTIONAL REGULATOR RV3488"/>
    <property type="match status" value="1"/>
</dbReference>
<proteinExistence type="predicted"/>
<dbReference type="AlphaFoldDB" id="A0A7S7SIG7"/>
<dbReference type="KEGG" id="pfer:IRI77_18885"/>
<dbReference type="InterPro" id="IPR005149">
    <property type="entry name" value="Tscrpt_reg_PadR_N"/>
</dbReference>
<evidence type="ECO:0000313" key="3">
    <source>
        <dbReference type="Proteomes" id="UP000593892"/>
    </source>
</evidence>
<reference evidence="2 3" key="1">
    <citation type="submission" date="2020-10" db="EMBL/GenBank/DDBJ databases">
        <title>Complete genome sequence of Paludibaculum fermentans P105T, a facultatively anaerobic acidobacterium capable of dissimilatory Fe(III) reduction.</title>
        <authorList>
            <person name="Dedysh S.N."/>
            <person name="Beletsky A.V."/>
            <person name="Kulichevskaya I.S."/>
            <person name="Mardanov A.V."/>
            <person name="Ravin N.V."/>
        </authorList>
    </citation>
    <scope>NUCLEOTIDE SEQUENCE [LARGE SCALE GENOMIC DNA]</scope>
    <source>
        <strain evidence="2 3">P105</strain>
    </source>
</reference>
<dbReference type="Gene3D" id="1.10.10.10">
    <property type="entry name" value="Winged helix-like DNA-binding domain superfamily/Winged helix DNA-binding domain"/>
    <property type="match status" value="1"/>
</dbReference>
<evidence type="ECO:0000259" key="1">
    <source>
        <dbReference type="Pfam" id="PF03551"/>
    </source>
</evidence>
<dbReference type="EMBL" id="CP063849">
    <property type="protein sequence ID" value="QOY84925.1"/>
    <property type="molecule type" value="Genomic_DNA"/>
</dbReference>
<sequence>MSTVDDPREPLEFLQGTLEVLILRSLQAGPNHAYGISQFLEQQSGREFVVDNGSLYPALQRLLQRGWLAAEWKVSPNARRARYYTLTPGGREQLIRESSKWQRFVEAMTRVLNPEA</sequence>
<dbReference type="InterPro" id="IPR036390">
    <property type="entry name" value="WH_DNA-bd_sf"/>
</dbReference>
<dbReference type="Pfam" id="PF03551">
    <property type="entry name" value="PadR"/>
    <property type="match status" value="1"/>
</dbReference>
<dbReference type="InterPro" id="IPR036388">
    <property type="entry name" value="WH-like_DNA-bd_sf"/>
</dbReference>
<dbReference type="InterPro" id="IPR052509">
    <property type="entry name" value="Metal_resp_DNA-bind_regulator"/>
</dbReference>
<evidence type="ECO:0000313" key="2">
    <source>
        <dbReference type="EMBL" id="QOY84925.1"/>
    </source>
</evidence>
<dbReference type="Proteomes" id="UP000593892">
    <property type="component" value="Chromosome"/>
</dbReference>
<gene>
    <name evidence="2" type="ORF">IRI77_18885</name>
</gene>
<dbReference type="NCBIfam" id="TIGR03433">
    <property type="entry name" value="padR_acidobact"/>
    <property type="match status" value="1"/>
</dbReference>
<dbReference type="SUPFAM" id="SSF46785">
    <property type="entry name" value="Winged helix' DNA-binding domain"/>
    <property type="match status" value="1"/>
</dbReference>
<accession>A0A7S7SIG7</accession>